<feature type="transmembrane region" description="Helical" evidence="2">
    <location>
        <begin position="459"/>
        <end position="481"/>
    </location>
</feature>
<dbReference type="EMBL" id="JAUEPP010000007">
    <property type="protein sequence ID" value="KAK3338716.1"/>
    <property type="molecule type" value="Genomic_DNA"/>
</dbReference>
<keyword evidence="2" id="KW-0472">Membrane</keyword>
<dbReference type="GeneID" id="87860035"/>
<evidence type="ECO:0000313" key="4">
    <source>
        <dbReference type="Proteomes" id="UP001278500"/>
    </source>
</evidence>
<feature type="compositionally biased region" description="Low complexity" evidence="1">
    <location>
        <begin position="361"/>
        <end position="394"/>
    </location>
</feature>
<keyword evidence="2" id="KW-1133">Transmembrane helix</keyword>
<reference evidence="3" key="1">
    <citation type="journal article" date="2023" name="Mol. Phylogenet. Evol.">
        <title>Genome-scale phylogeny and comparative genomics of the fungal order Sordariales.</title>
        <authorList>
            <person name="Hensen N."/>
            <person name="Bonometti L."/>
            <person name="Westerberg I."/>
            <person name="Brannstrom I.O."/>
            <person name="Guillou S."/>
            <person name="Cros-Aarteil S."/>
            <person name="Calhoun S."/>
            <person name="Haridas S."/>
            <person name="Kuo A."/>
            <person name="Mondo S."/>
            <person name="Pangilinan J."/>
            <person name="Riley R."/>
            <person name="LaButti K."/>
            <person name="Andreopoulos B."/>
            <person name="Lipzen A."/>
            <person name="Chen C."/>
            <person name="Yan M."/>
            <person name="Daum C."/>
            <person name="Ng V."/>
            <person name="Clum A."/>
            <person name="Steindorff A."/>
            <person name="Ohm R.A."/>
            <person name="Martin F."/>
            <person name="Silar P."/>
            <person name="Natvig D.O."/>
            <person name="Lalanne C."/>
            <person name="Gautier V."/>
            <person name="Ament-Velasquez S.L."/>
            <person name="Kruys A."/>
            <person name="Hutchinson M.I."/>
            <person name="Powell A.J."/>
            <person name="Barry K."/>
            <person name="Miller A.N."/>
            <person name="Grigoriev I.V."/>
            <person name="Debuchy R."/>
            <person name="Gladieux P."/>
            <person name="Hiltunen Thoren M."/>
            <person name="Johannesson H."/>
        </authorList>
    </citation>
    <scope>NUCLEOTIDE SEQUENCE</scope>
    <source>
        <strain evidence="3">CBS 560.94</strain>
    </source>
</reference>
<accession>A0AAE0J8Q1</accession>
<keyword evidence="4" id="KW-1185">Reference proteome</keyword>
<feature type="compositionally biased region" description="Low complexity" evidence="1">
    <location>
        <begin position="225"/>
        <end position="260"/>
    </location>
</feature>
<feature type="compositionally biased region" description="Low complexity" evidence="1">
    <location>
        <begin position="113"/>
        <end position="130"/>
    </location>
</feature>
<dbReference type="RefSeq" id="XP_062678076.1">
    <property type="nucleotide sequence ID" value="XM_062822881.1"/>
</dbReference>
<proteinExistence type="predicted"/>
<evidence type="ECO:0000256" key="2">
    <source>
        <dbReference type="SAM" id="Phobius"/>
    </source>
</evidence>
<keyword evidence="2" id="KW-0812">Transmembrane</keyword>
<feature type="compositionally biased region" description="Basic residues" evidence="1">
    <location>
        <begin position="151"/>
        <end position="161"/>
    </location>
</feature>
<feature type="region of interest" description="Disordered" evidence="1">
    <location>
        <begin position="699"/>
        <end position="726"/>
    </location>
</feature>
<protein>
    <submittedName>
        <fullName evidence="3">Uncharacterized protein</fullName>
    </submittedName>
</protein>
<comment type="caution">
    <text evidence="3">The sequence shown here is derived from an EMBL/GenBank/DDBJ whole genome shotgun (WGS) entry which is preliminary data.</text>
</comment>
<feature type="compositionally biased region" description="Polar residues" evidence="1">
    <location>
        <begin position="139"/>
        <end position="150"/>
    </location>
</feature>
<reference evidence="3" key="2">
    <citation type="submission" date="2023-06" db="EMBL/GenBank/DDBJ databases">
        <authorList>
            <consortium name="Lawrence Berkeley National Laboratory"/>
            <person name="Haridas S."/>
            <person name="Hensen N."/>
            <person name="Bonometti L."/>
            <person name="Westerberg I."/>
            <person name="Brannstrom I.O."/>
            <person name="Guillou S."/>
            <person name="Cros-Aarteil S."/>
            <person name="Calhoun S."/>
            <person name="Kuo A."/>
            <person name="Mondo S."/>
            <person name="Pangilinan J."/>
            <person name="Riley R."/>
            <person name="Labutti K."/>
            <person name="Andreopoulos B."/>
            <person name="Lipzen A."/>
            <person name="Chen C."/>
            <person name="Yanf M."/>
            <person name="Daum C."/>
            <person name="Ng V."/>
            <person name="Clum A."/>
            <person name="Steindorff A."/>
            <person name="Ohm R."/>
            <person name="Martin F."/>
            <person name="Silar P."/>
            <person name="Natvig D."/>
            <person name="Lalanne C."/>
            <person name="Gautier V."/>
            <person name="Ament-Velasquez S.L."/>
            <person name="Kruys A."/>
            <person name="Hutchinson M.I."/>
            <person name="Powell A.J."/>
            <person name="Barry K."/>
            <person name="Miller A.N."/>
            <person name="Grigoriev I.V."/>
            <person name="Debuchy R."/>
            <person name="Gladieux P."/>
            <person name="Thoren M.H."/>
            <person name="Johannesson H."/>
        </authorList>
    </citation>
    <scope>NUCLEOTIDE SEQUENCE</scope>
    <source>
        <strain evidence="3">CBS 560.94</strain>
    </source>
</reference>
<organism evidence="3 4">
    <name type="scientific">Neurospora tetraspora</name>
    <dbReference type="NCBI Taxonomy" id="94610"/>
    <lineage>
        <taxon>Eukaryota</taxon>
        <taxon>Fungi</taxon>
        <taxon>Dikarya</taxon>
        <taxon>Ascomycota</taxon>
        <taxon>Pezizomycotina</taxon>
        <taxon>Sordariomycetes</taxon>
        <taxon>Sordariomycetidae</taxon>
        <taxon>Sordariales</taxon>
        <taxon>Sordariaceae</taxon>
        <taxon>Neurospora</taxon>
    </lineage>
</organism>
<feature type="region of interest" description="Disordered" evidence="1">
    <location>
        <begin position="420"/>
        <end position="441"/>
    </location>
</feature>
<feature type="compositionally biased region" description="Low complexity" evidence="1">
    <location>
        <begin position="710"/>
        <end position="726"/>
    </location>
</feature>
<feature type="region of interest" description="Disordered" evidence="1">
    <location>
        <begin position="307"/>
        <end position="406"/>
    </location>
</feature>
<evidence type="ECO:0000256" key="1">
    <source>
        <dbReference type="SAM" id="MobiDB-lite"/>
    </source>
</evidence>
<feature type="compositionally biased region" description="Basic residues" evidence="1">
    <location>
        <begin position="195"/>
        <end position="207"/>
    </location>
</feature>
<sequence length="726" mass="76506">MRATAPNLRRRNFARAEATRAWVEATKRQALDTSDDSLSDANSLNSLSDNSLNSLSDDNSLDSDSDAGRQPPPQTTNPPQLTGAAKTRQRLTAGSRGRVTRRSLEQRQVINTSDDNSVDSLDNSLASADSSADEARPLPTSTRRPNLSSKTRARLAAKHRRALDARQALDSDSADSVNDSLDSGAESSADEARPLRRPTRTQKTRARRAIDARQALDSSADDNSLDSLSDNSLNSQNSLDSGLSDGNSLDSNSLDSASDSDAARPLPTNPPNITSKAPKRLGAGSRLNRREILGTHHDLVASAEAAAEAEVPTIAPRDLTNAPAKSAESEEEEEEYDAYSVSSVSSDEEDEKDEKKEKETGTGTANPTATATDGAAATTVGGTATATITSGPPTTSEPADALAPVNSDDATALPTLTLAPEHSTASPSSVLGAIDGQPQADTQGQQTLVPVPKKMSAGATAGIVLGVLGFIALCTGFFFLFMKWRARRRPSSVFGTRLADDEKGGDNRDMPGGNVPPVRITFTRPSWPIQEPNQNQGGQNDTFQAQAQRYSKTNSEMINDLMRAAYATENGGAGGNNMAAAYGHADHYIDEKAYAMLAGQPPTPSVAGTEKRGVSKWLADVMTPRQSSISQRWPYPVDPPESLPSPVAQGRGMSGYGNNGTTTSTKQKRLTPPRLPLKPVMPASLRPGGGAGPVGGVGLPPGSNVNPRMTVVSQTTNTTSSTARWG</sequence>
<name>A0AAE0J8Q1_9PEZI</name>
<dbReference type="Proteomes" id="UP001278500">
    <property type="component" value="Unassembled WGS sequence"/>
</dbReference>
<dbReference type="AlphaFoldDB" id="A0AAE0J8Q1"/>
<feature type="region of interest" description="Disordered" evidence="1">
    <location>
        <begin position="629"/>
        <end position="674"/>
    </location>
</feature>
<evidence type="ECO:0000313" key="3">
    <source>
        <dbReference type="EMBL" id="KAK3338716.1"/>
    </source>
</evidence>
<feature type="compositionally biased region" description="Low complexity" evidence="1">
    <location>
        <begin position="39"/>
        <end position="58"/>
    </location>
</feature>
<gene>
    <name evidence="3" type="ORF">B0H65DRAFT_281374</name>
</gene>
<feature type="region of interest" description="Disordered" evidence="1">
    <location>
        <begin position="28"/>
        <end position="285"/>
    </location>
</feature>